<evidence type="ECO:0000313" key="6">
    <source>
        <dbReference type="EMBL" id="PHT83197.1"/>
    </source>
</evidence>
<protein>
    <recommendedName>
        <fullName evidence="5">Ubiquitin-like protease family profile domain-containing protein</fullName>
    </recommendedName>
</protein>
<evidence type="ECO:0000256" key="1">
    <source>
        <dbReference type="ARBA" id="ARBA00005234"/>
    </source>
</evidence>
<dbReference type="InterPro" id="IPR038765">
    <property type="entry name" value="Papain-like_cys_pep_sf"/>
</dbReference>
<dbReference type="Proteomes" id="UP000222542">
    <property type="component" value="Unassembled WGS sequence"/>
</dbReference>
<evidence type="ECO:0000256" key="4">
    <source>
        <dbReference type="SAM" id="MobiDB-lite"/>
    </source>
</evidence>
<keyword evidence="3" id="KW-0378">Hydrolase</keyword>
<evidence type="ECO:0000259" key="5">
    <source>
        <dbReference type="Pfam" id="PF02902"/>
    </source>
</evidence>
<dbReference type="GO" id="GO:0008234">
    <property type="term" value="F:cysteine-type peptidase activity"/>
    <property type="evidence" value="ECO:0007669"/>
    <property type="project" value="InterPro"/>
</dbReference>
<proteinExistence type="inferred from homology"/>
<dbReference type="PANTHER" id="PTHR31470">
    <property type="entry name" value="CYSTEINE PROTEINASES SUPERFAMILY PROTEIN-RELATED-RELATED"/>
    <property type="match status" value="1"/>
</dbReference>
<reference evidence="6 7" key="1">
    <citation type="journal article" date="2014" name="Nat. Genet.">
        <title>Genome sequence of the hot pepper provides insights into the evolution of pungency in Capsicum species.</title>
        <authorList>
            <person name="Kim S."/>
            <person name="Park M."/>
            <person name="Yeom S.I."/>
            <person name="Kim Y.M."/>
            <person name="Lee J.M."/>
            <person name="Lee H.A."/>
            <person name="Seo E."/>
            <person name="Choi J."/>
            <person name="Cheong K."/>
            <person name="Kim K.T."/>
            <person name="Jung K."/>
            <person name="Lee G.W."/>
            <person name="Oh S.K."/>
            <person name="Bae C."/>
            <person name="Kim S.B."/>
            <person name="Lee H.Y."/>
            <person name="Kim S.Y."/>
            <person name="Kim M.S."/>
            <person name="Kang B.C."/>
            <person name="Jo Y.D."/>
            <person name="Yang H.B."/>
            <person name="Jeong H.J."/>
            <person name="Kang W.H."/>
            <person name="Kwon J.K."/>
            <person name="Shin C."/>
            <person name="Lim J.Y."/>
            <person name="Park J.H."/>
            <person name="Huh J.H."/>
            <person name="Kim J.S."/>
            <person name="Kim B.D."/>
            <person name="Cohen O."/>
            <person name="Paran I."/>
            <person name="Suh M.C."/>
            <person name="Lee S.B."/>
            <person name="Kim Y.K."/>
            <person name="Shin Y."/>
            <person name="Noh S.J."/>
            <person name="Park J."/>
            <person name="Seo Y.S."/>
            <person name="Kwon S.Y."/>
            <person name="Kim H.A."/>
            <person name="Park J.M."/>
            <person name="Kim H.J."/>
            <person name="Choi S.B."/>
            <person name="Bosland P.W."/>
            <person name="Reeves G."/>
            <person name="Jo S.H."/>
            <person name="Lee B.W."/>
            <person name="Cho H.T."/>
            <person name="Choi H.S."/>
            <person name="Lee M.S."/>
            <person name="Yu Y."/>
            <person name="Do Choi Y."/>
            <person name="Park B.S."/>
            <person name="van Deynze A."/>
            <person name="Ashrafi H."/>
            <person name="Hill T."/>
            <person name="Kim W.T."/>
            <person name="Pai H.S."/>
            <person name="Ahn H.K."/>
            <person name="Yeam I."/>
            <person name="Giovannoni J.J."/>
            <person name="Rose J.K."/>
            <person name="Sorensen I."/>
            <person name="Lee S.J."/>
            <person name="Kim R.W."/>
            <person name="Choi I.Y."/>
            <person name="Choi B.S."/>
            <person name="Lim J.S."/>
            <person name="Lee Y.H."/>
            <person name="Choi D."/>
        </authorList>
    </citation>
    <scope>NUCLEOTIDE SEQUENCE [LARGE SCALE GENOMIC DNA]</scope>
    <source>
        <strain evidence="7">cv. CM334</strain>
    </source>
</reference>
<organism evidence="6 7">
    <name type="scientific">Capsicum annuum</name>
    <name type="common">Capsicum pepper</name>
    <dbReference type="NCBI Taxonomy" id="4072"/>
    <lineage>
        <taxon>Eukaryota</taxon>
        <taxon>Viridiplantae</taxon>
        <taxon>Streptophyta</taxon>
        <taxon>Embryophyta</taxon>
        <taxon>Tracheophyta</taxon>
        <taxon>Spermatophyta</taxon>
        <taxon>Magnoliopsida</taxon>
        <taxon>eudicotyledons</taxon>
        <taxon>Gunneridae</taxon>
        <taxon>Pentapetalae</taxon>
        <taxon>asterids</taxon>
        <taxon>lamiids</taxon>
        <taxon>Solanales</taxon>
        <taxon>Solanaceae</taxon>
        <taxon>Solanoideae</taxon>
        <taxon>Capsiceae</taxon>
        <taxon>Capsicum</taxon>
    </lineage>
</organism>
<feature type="compositionally biased region" description="Basic and acidic residues" evidence="4">
    <location>
        <begin position="101"/>
        <end position="111"/>
    </location>
</feature>
<feature type="region of interest" description="Disordered" evidence="4">
    <location>
        <begin position="88"/>
        <end position="111"/>
    </location>
</feature>
<comment type="similarity">
    <text evidence="1">Belongs to the peptidase C48 family.</text>
</comment>
<dbReference type="GO" id="GO:0006508">
    <property type="term" value="P:proteolysis"/>
    <property type="evidence" value="ECO:0007669"/>
    <property type="project" value="UniProtKB-KW"/>
</dbReference>
<feature type="domain" description="Ubiquitin-like protease family profile" evidence="5">
    <location>
        <begin position="327"/>
        <end position="380"/>
    </location>
</feature>
<dbReference type="AlphaFoldDB" id="A0A2G2ZMI0"/>
<dbReference type="Gene3D" id="3.40.395.10">
    <property type="entry name" value="Adenoviral Proteinase, Chain A"/>
    <property type="match status" value="1"/>
</dbReference>
<keyword evidence="7" id="KW-1185">Reference proteome</keyword>
<sequence length="409" mass="46816">MFKKDHQAVIDDDTYGRGHAVHHGSDLYRETQNDAVYKGEISVSEIQHHHHREIGVSSQSHNTSLFLHLSNSMKGLLNQVIKALKNEENKQSQDVNAANKDAGREDDFKNENCSDLEDLEDVNLTTKEDINEVKLKNQESTDVTDGQDEVGGTVIDSIQAAVDTILFDSQIPPVFPDAQVRELQESKENAPAKQERKKSRVLRSPYISKYGSGSKDYVDFDKEEKPKYAFDGYTINQDLPNELMIDYSHWIAVGLLKTHSAKYTTTSCFFKSYVEKPHTRYYPAEPAVELSTQQDYTESIVVAKNEDFIANIIYGFCMPTGLPWYIVDEVYVPINCGKEFYWVLAVIVLKERLIRVYDSLSSKRKKEPPIEIQKLAVMLPTYLLDNGFYDKTERTDWPSLEAYKEKITQ</sequence>
<dbReference type="EMBL" id="AYRZ02000004">
    <property type="protein sequence ID" value="PHT83197.1"/>
    <property type="molecule type" value="Genomic_DNA"/>
</dbReference>
<accession>A0A2G2ZMI0</accession>
<evidence type="ECO:0000313" key="7">
    <source>
        <dbReference type="Proteomes" id="UP000222542"/>
    </source>
</evidence>
<dbReference type="SUPFAM" id="SSF54001">
    <property type="entry name" value="Cysteine proteinases"/>
    <property type="match status" value="1"/>
</dbReference>
<keyword evidence="2" id="KW-0645">Protease</keyword>
<evidence type="ECO:0000256" key="2">
    <source>
        <dbReference type="ARBA" id="ARBA00022670"/>
    </source>
</evidence>
<comment type="caution">
    <text evidence="6">The sequence shown here is derived from an EMBL/GenBank/DDBJ whole genome shotgun (WGS) entry which is preliminary data.</text>
</comment>
<reference evidence="6 7" key="2">
    <citation type="journal article" date="2017" name="Genome Biol.">
        <title>New reference genome sequences of hot pepper reveal the massive evolution of plant disease-resistance genes by retroduplication.</title>
        <authorList>
            <person name="Kim S."/>
            <person name="Park J."/>
            <person name="Yeom S.I."/>
            <person name="Kim Y.M."/>
            <person name="Seo E."/>
            <person name="Kim K.T."/>
            <person name="Kim M.S."/>
            <person name="Lee J.M."/>
            <person name="Cheong K."/>
            <person name="Shin H.S."/>
            <person name="Kim S.B."/>
            <person name="Han K."/>
            <person name="Lee J."/>
            <person name="Park M."/>
            <person name="Lee H.A."/>
            <person name="Lee H.Y."/>
            <person name="Lee Y."/>
            <person name="Oh S."/>
            <person name="Lee J.H."/>
            <person name="Choi E."/>
            <person name="Choi E."/>
            <person name="Lee S.E."/>
            <person name="Jeon J."/>
            <person name="Kim H."/>
            <person name="Choi G."/>
            <person name="Song H."/>
            <person name="Lee J."/>
            <person name="Lee S.C."/>
            <person name="Kwon J.K."/>
            <person name="Lee H.Y."/>
            <person name="Koo N."/>
            <person name="Hong Y."/>
            <person name="Kim R.W."/>
            <person name="Kang W.H."/>
            <person name="Huh J.H."/>
            <person name="Kang B.C."/>
            <person name="Yang T.J."/>
            <person name="Lee Y.H."/>
            <person name="Bennetzen J.L."/>
            <person name="Choi D."/>
        </authorList>
    </citation>
    <scope>NUCLEOTIDE SEQUENCE [LARGE SCALE GENOMIC DNA]</scope>
    <source>
        <strain evidence="7">cv. CM334</strain>
    </source>
</reference>
<evidence type="ECO:0000256" key="3">
    <source>
        <dbReference type="ARBA" id="ARBA00022801"/>
    </source>
</evidence>
<dbReference type="InterPro" id="IPR003653">
    <property type="entry name" value="Peptidase_C48_C"/>
</dbReference>
<dbReference type="Gramene" id="PHT83197">
    <property type="protein sequence ID" value="PHT83197"/>
    <property type="gene ID" value="T459_11640"/>
</dbReference>
<dbReference type="PANTHER" id="PTHR31470:SF46">
    <property type="entry name" value="ULP1 PROTEASE FAMILY, C-TERMINAL CATALYTIC DOMAIN CONTAINING PROTEIN"/>
    <property type="match status" value="1"/>
</dbReference>
<dbReference type="Pfam" id="PF02902">
    <property type="entry name" value="Peptidase_C48"/>
    <property type="match status" value="1"/>
</dbReference>
<name>A0A2G2ZMI0_CAPAN</name>
<gene>
    <name evidence="6" type="ORF">T459_11640</name>
</gene>